<name>A0AAE0LW80_9PEZI</name>
<proteinExistence type="predicted"/>
<accession>A0AAE0LW80</accession>
<gene>
    <name evidence="2" type="ORF">B0H64DRAFT_379389</name>
</gene>
<keyword evidence="3" id="KW-1185">Reference proteome</keyword>
<evidence type="ECO:0008006" key="4">
    <source>
        <dbReference type="Google" id="ProtNLM"/>
    </source>
</evidence>
<reference evidence="2" key="1">
    <citation type="journal article" date="2023" name="Mol. Phylogenet. Evol.">
        <title>Genome-scale phylogeny and comparative genomics of the fungal order Sordariales.</title>
        <authorList>
            <person name="Hensen N."/>
            <person name="Bonometti L."/>
            <person name="Westerberg I."/>
            <person name="Brannstrom I.O."/>
            <person name="Guillou S."/>
            <person name="Cros-Aarteil S."/>
            <person name="Calhoun S."/>
            <person name="Haridas S."/>
            <person name="Kuo A."/>
            <person name="Mondo S."/>
            <person name="Pangilinan J."/>
            <person name="Riley R."/>
            <person name="LaButti K."/>
            <person name="Andreopoulos B."/>
            <person name="Lipzen A."/>
            <person name="Chen C."/>
            <person name="Yan M."/>
            <person name="Daum C."/>
            <person name="Ng V."/>
            <person name="Clum A."/>
            <person name="Steindorff A."/>
            <person name="Ohm R.A."/>
            <person name="Martin F."/>
            <person name="Silar P."/>
            <person name="Natvig D.O."/>
            <person name="Lalanne C."/>
            <person name="Gautier V."/>
            <person name="Ament-Velasquez S.L."/>
            <person name="Kruys A."/>
            <person name="Hutchinson M.I."/>
            <person name="Powell A.J."/>
            <person name="Barry K."/>
            <person name="Miller A.N."/>
            <person name="Grigoriev I.V."/>
            <person name="Debuchy R."/>
            <person name="Gladieux P."/>
            <person name="Hiltunen Thoren M."/>
            <person name="Johannesson H."/>
        </authorList>
    </citation>
    <scope>NUCLEOTIDE SEQUENCE</scope>
    <source>
        <strain evidence="2">CBS 168.71</strain>
    </source>
</reference>
<protein>
    <recommendedName>
        <fullName evidence="4">Secreted protein</fullName>
    </recommendedName>
</protein>
<dbReference type="GeneID" id="87839605"/>
<dbReference type="AlphaFoldDB" id="A0AAE0LW80"/>
<dbReference type="Proteomes" id="UP001278766">
    <property type="component" value="Unassembled WGS sequence"/>
</dbReference>
<dbReference type="EMBL" id="JAUEPN010000001">
    <property type="protein sequence ID" value="KAK3299898.1"/>
    <property type="molecule type" value="Genomic_DNA"/>
</dbReference>
<reference evidence="2" key="2">
    <citation type="submission" date="2023-06" db="EMBL/GenBank/DDBJ databases">
        <authorList>
            <consortium name="Lawrence Berkeley National Laboratory"/>
            <person name="Haridas S."/>
            <person name="Hensen N."/>
            <person name="Bonometti L."/>
            <person name="Westerberg I."/>
            <person name="Brannstrom I.O."/>
            <person name="Guillou S."/>
            <person name="Cros-Aarteil S."/>
            <person name="Calhoun S."/>
            <person name="Kuo A."/>
            <person name="Mondo S."/>
            <person name="Pangilinan J."/>
            <person name="Riley R."/>
            <person name="Labutti K."/>
            <person name="Andreopoulos B."/>
            <person name="Lipzen A."/>
            <person name="Chen C."/>
            <person name="Yanf M."/>
            <person name="Daum C."/>
            <person name="Ng V."/>
            <person name="Clum A."/>
            <person name="Steindorff A."/>
            <person name="Ohm R."/>
            <person name="Martin F."/>
            <person name="Silar P."/>
            <person name="Natvig D."/>
            <person name="Lalanne C."/>
            <person name="Gautier V."/>
            <person name="Ament-Velasquez S.L."/>
            <person name="Kruys A."/>
            <person name="Hutchinson M.I."/>
            <person name="Powell A.J."/>
            <person name="Barry K."/>
            <person name="Miller A.N."/>
            <person name="Grigoriev I.V."/>
            <person name="Debuchy R."/>
            <person name="Gladieux P."/>
            <person name="Thoren M.H."/>
            <person name="Johannesson H."/>
        </authorList>
    </citation>
    <scope>NUCLEOTIDE SEQUENCE</scope>
    <source>
        <strain evidence="2">CBS 168.71</strain>
    </source>
</reference>
<comment type="caution">
    <text evidence="2">The sequence shown here is derived from an EMBL/GenBank/DDBJ whole genome shotgun (WGS) entry which is preliminary data.</text>
</comment>
<evidence type="ECO:0000256" key="1">
    <source>
        <dbReference type="SAM" id="SignalP"/>
    </source>
</evidence>
<keyword evidence="1" id="KW-0732">Signal</keyword>
<dbReference type="RefSeq" id="XP_062663412.1">
    <property type="nucleotide sequence ID" value="XM_062802657.1"/>
</dbReference>
<sequence length="92" mass="10243">MTECLTFLFVYLLQPPAGVVVALIRATKTIARSAEGFQATRSCASPSCNCAVYWLSNPRQAPPHVLCRRAGLRRRPTLTPTVDIRKDDGRRQ</sequence>
<feature type="chain" id="PRO_5042197438" description="Secreted protein" evidence="1">
    <location>
        <begin position="19"/>
        <end position="92"/>
    </location>
</feature>
<evidence type="ECO:0000313" key="3">
    <source>
        <dbReference type="Proteomes" id="UP001278766"/>
    </source>
</evidence>
<feature type="signal peptide" evidence="1">
    <location>
        <begin position="1"/>
        <end position="18"/>
    </location>
</feature>
<organism evidence="2 3">
    <name type="scientific">Chaetomium fimeti</name>
    <dbReference type="NCBI Taxonomy" id="1854472"/>
    <lineage>
        <taxon>Eukaryota</taxon>
        <taxon>Fungi</taxon>
        <taxon>Dikarya</taxon>
        <taxon>Ascomycota</taxon>
        <taxon>Pezizomycotina</taxon>
        <taxon>Sordariomycetes</taxon>
        <taxon>Sordariomycetidae</taxon>
        <taxon>Sordariales</taxon>
        <taxon>Chaetomiaceae</taxon>
        <taxon>Chaetomium</taxon>
    </lineage>
</organism>
<evidence type="ECO:0000313" key="2">
    <source>
        <dbReference type="EMBL" id="KAK3299898.1"/>
    </source>
</evidence>